<reference evidence="13 14" key="1">
    <citation type="submission" date="2024-03" db="EMBL/GenBank/DDBJ databases">
        <title>Human intestinal bacterial collection.</title>
        <authorList>
            <person name="Pauvert C."/>
            <person name="Hitch T.C.A."/>
            <person name="Clavel T."/>
        </authorList>
    </citation>
    <scope>NUCLEOTIDE SEQUENCE [LARGE SCALE GENOMIC DNA]</scope>
    <source>
        <strain evidence="13 14">CLA-AA-H255</strain>
    </source>
</reference>
<comment type="similarity">
    <text evidence="9">Belongs to the OXA1/ALB3/YidC family.</text>
</comment>
<keyword evidence="6 11" id="KW-1133">Transmembrane helix</keyword>
<feature type="transmembrane region" description="Helical" evidence="11">
    <location>
        <begin position="266"/>
        <end position="282"/>
    </location>
</feature>
<sequence>MFNAIIMPIAKVLGYIFNLLFEALSFLHIGNVAVAIVLFTIIVKLCMLPLSIKQQKLTKLNAVMSPEIKAINAKYKDKRDDQNAMMKMQEETKAVYEKYGVSQMGGCVQMLIQMPILLALYQVFRFIPLYISQLKNLFIAFLKDNGGIMAFDGYADTMKQFGENIDWTNVDTAITEINKFSADKWEALRNAFPAFSDTIANSHSSLEHMNTFLGINMSQEPGFGFTLAILIPILAGVTQFISVKVAQSGQNTEVDDDNPMAASMKMTMYIMPLMSAFIAISVPAGLGLYWIATAVVQTIITVFINRYYDKLGADEIVKRNVEKRNKKRAKKGLPPEKIAKNATTSTKNMSASREKAVKSLEQIKAENEKKVQEIKESSKYYKTAKPGSLAEKAGMVAKYNEKNTKNGGKKN</sequence>
<dbReference type="InterPro" id="IPR001708">
    <property type="entry name" value="YidC/ALB3/OXA1/COX18"/>
</dbReference>
<proteinExistence type="inferred from homology"/>
<keyword evidence="5" id="KW-0653">Protein transport</keyword>
<dbReference type="Pfam" id="PF02096">
    <property type="entry name" value="60KD_IMP"/>
    <property type="match status" value="1"/>
</dbReference>
<evidence type="ECO:0000256" key="10">
    <source>
        <dbReference type="SAM" id="MobiDB-lite"/>
    </source>
</evidence>
<evidence type="ECO:0000256" key="7">
    <source>
        <dbReference type="ARBA" id="ARBA00023136"/>
    </source>
</evidence>
<feature type="compositionally biased region" description="Polar residues" evidence="10">
    <location>
        <begin position="341"/>
        <end position="351"/>
    </location>
</feature>
<dbReference type="InterPro" id="IPR028055">
    <property type="entry name" value="YidC/Oxa/ALB_C"/>
</dbReference>
<protein>
    <submittedName>
        <fullName evidence="13">Membrane protein insertase YidC</fullName>
    </submittedName>
</protein>
<comment type="caution">
    <text evidence="13">The sequence shown here is derived from an EMBL/GenBank/DDBJ whole genome shotgun (WGS) entry which is preliminary data.</text>
</comment>
<evidence type="ECO:0000256" key="1">
    <source>
        <dbReference type="ARBA" id="ARBA00004651"/>
    </source>
</evidence>
<dbReference type="NCBIfam" id="TIGR03592">
    <property type="entry name" value="yidC_oxa1_cterm"/>
    <property type="match status" value="1"/>
</dbReference>
<feature type="region of interest" description="Disordered" evidence="10">
    <location>
        <begin position="324"/>
        <end position="357"/>
    </location>
</feature>
<evidence type="ECO:0000256" key="11">
    <source>
        <dbReference type="SAM" id="Phobius"/>
    </source>
</evidence>
<name>A0ABV1BXZ7_9FIRM</name>
<evidence type="ECO:0000259" key="12">
    <source>
        <dbReference type="Pfam" id="PF02096"/>
    </source>
</evidence>
<dbReference type="PANTHER" id="PTHR12428:SF65">
    <property type="entry name" value="CYTOCHROME C OXIDASE ASSEMBLY PROTEIN COX18, MITOCHONDRIAL"/>
    <property type="match status" value="1"/>
</dbReference>
<keyword evidence="7 11" id="KW-0472">Membrane</keyword>
<keyword evidence="14" id="KW-1185">Reference proteome</keyword>
<dbReference type="InterPro" id="IPR047196">
    <property type="entry name" value="YidC_ALB_C"/>
</dbReference>
<keyword evidence="3" id="KW-1003">Cell membrane</keyword>
<evidence type="ECO:0000256" key="6">
    <source>
        <dbReference type="ARBA" id="ARBA00022989"/>
    </source>
</evidence>
<organism evidence="13 14">
    <name type="scientific">[Lactobacillus] rogosae</name>
    <dbReference type="NCBI Taxonomy" id="706562"/>
    <lineage>
        <taxon>Bacteria</taxon>
        <taxon>Bacillati</taxon>
        <taxon>Bacillota</taxon>
        <taxon>Clostridia</taxon>
        <taxon>Lachnospirales</taxon>
        <taxon>Lachnospiraceae</taxon>
        <taxon>Lachnospira</taxon>
    </lineage>
</organism>
<feature type="transmembrane region" description="Helical" evidence="11">
    <location>
        <begin position="223"/>
        <end position="245"/>
    </location>
</feature>
<evidence type="ECO:0000256" key="9">
    <source>
        <dbReference type="RuleBase" id="RU003945"/>
    </source>
</evidence>
<feature type="transmembrane region" description="Helical" evidence="11">
    <location>
        <begin position="35"/>
        <end position="52"/>
    </location>
</feature>
<dbReference type="CDD" id="cd20070">
    <property type="entry name" value="5TM_YidC_Alb3"/>
    <property type="match status" value="1"/>
</dbReference>
<evidence type="ECO:0000256" key="8">
    <source>
        <dbReference type="ARBA" id="ARBA00023186"/>
    </source>
</evidence>
<keyword evidence="4 9" id="KW-0812">Transmembrane</keyword>
<accession>A0ABV1BXZ7</accession>
<evidence type="ECO:0000256" key="3">
    <source>
        <dbReference type="ARBA" id="ARBA00022475"/>
    </source>
</evidence>
<gene>
    <name evidence="13" type="primary">yidC</name>
    <name evidence="13" type="ORF">WMO14_12135</name>
</gene>
<evidence type="ECO:0000256" key="4">
    <source>
        <dbReference type="ARBA" id="ARBA00022692"/>
    </source>
</evidence>
<feature type="transmembrane region" description="Helical" evidence="11">
    <location>
        <begin position="12"/>
        <end position="29"/>
    </location>
</feature>
<comment type="subcellular location">
    <subcellularLocation>
        <location evidence="1">Cell membrane</location>
        <topology evidence="1">Multi-pass membrane protein</topology>
    </subcellularLocation>
    <subcellularLocation>
        <location evidence="9">Membrane</location>
        <topology evidence="9">Multi-pass membrane protein</topology>
    </subcellularLocation>
</comment>
<dbReference type="Proteomes" id="UP001442364">
    <property type="component" value="Unassembled WGS sequence"/>
</dbReference>
<evidence type="ECO:0000313" key="14">
    <source>
        <dbReference type="Proteomes" id="UP001442364"/>
    </source>
</evidence>
<evidence type="ECO:0000256" key="5">
    <source>
        <dbReference type="ARBA" id="ARBA00022927"/>
    </source>
</evidence>
<dbReference type="EMBL" id="JBBMER010000011">
    <property type="protein sequence ID" value="MEQ2380606.1"/>
    <property type="molecule type" value="Genomic_DNA"/>
</dbReference>
<keyword evidence="8" id="KW-0143">Chaperone</keyword>
<keyword evidence="2" id="KW-0813">Transport</keyword>
<dbReference type="PANTHER" id="PTHR12428">
    <property type="entry name" value="OXA1"/>
    <property type="match status" value="1"/>
</dbReference>
<feature type="domain" description="Membrane insertase YidC/Oxa/ALB C-terminal" evidence="12">
    <location>
        <begin position="33"/>
        <end position="306"/>
    </location>
</feature>
<dbReference type="RefSeq" id="WP_318295700.1">
    <property type="nucleotide sequence ID" value="NZ_JBBMER010000011.1"/>
</dbReference>
<evidence type="ECO:0000313" key="13">
    <source>
        <dbReference type="EMBL" id="MEQ2380606.1"/>
    </source>
</evidence>
<evidence type="ECO:0000256" key="2">
    <source>
        <dbReference type="ARBA" id="ARBA00022448"/>
    </source>
</evidence>